<comment type="caution">
    <text evidence="1">The sequence shown here is derived from an EMBL/GenBank/DDBJ whole genome shotgun (WGS) entry which is preliminary data.</text>
</comment>
<evidence type="ECO:0000313" key="1">
    <source>
        <dbReference type="EMBL" id="RXZ54548.1"/>
    </source>
</evidence>
<dbReference type="GO" id="GO:0003743">
    <property type="term" value="F:translation initiation factor activity"/>
    <property type="evidence" value="ECO:0007669"/>
    <property type="project" value="UniProtKB-KW"/>
</dbReference>
<dbReference type="InterPro" id="IPR027417">
    <property type="entry name" value="P-loop_NTPase"/>
</dbReference>
<dbReference type="AlphaFoldDB" id="A0A4Q2K266"/>
<evidence type="ECO:0000313" key="2">
    <source>
        <dbReference type="Proteomes" id="UP000293345"/>
    </source>
</evidence>
<name>A0A4Q2K266_9ACTN</name>
<dbReference type="SUPFAM" id="SSF52540">
    <property type="entry name" value="P-loop containing nucleoside triphosphate hydrolases"/>
    <property type="match status" value="1"/>
</dbReference>
<dbReference type="Proteomes" id="UP000293345">
    <property type="component" value="Unassembled WGS sequence"/>
</dbReference>
<dbReference type="EMBL" id="SDPW01000001">
    <property type="protein sequence ID" value="RXZ54548.1"/>
    <property type="molecule type" value="Genomic_DNA"/>
</dbReference>
<sequence length="309" mass="34633">MQIKLTISRNLTILQGNSATGKTTLIELIAAYDELGEDSGAFVNCAAPCKVLAGRNWMHDLAAIENSIVFVDEDNAFMRTYEFAHAARHSSNYYVLVARESLPQLPYSVDEIYGLRNTNRSTTKYPVYSRTYASTYRVYGDASFDGSRPDVVVVEDSNSGFEFFNALCKRSGIPCISAGGKSNVYNAVLERQESNVLVIADGAAFGPEMELLTSLQRFKNIQLFLPESFEWLVLQSGLFNDKQTRDMLANPAAYIESESFFSWEQFFTHELIEKTQGTYLAYDKSKLSSAYLDDHVSKKIEGRLPQLGL</sequence>
<keyword evidence="1" id="KW-0396">Initiation factor</keyword>
<dbReference type="OrthoDB" id="1957089at2"/>
<keyword evidence="1" id="KW-0648">Protein biosynthesis</keyword>
<organism evidence="1 2">
    <name type="scientific">Senegalimassilia faecalis</name>
    <dbReference type="NCBI Taxonomy" id="2509433"/>
    <lineage>
        <taxon>Bacteria</taxon>
        <taxon>Bacillati</taxon>
        <taxon>Actinomycetota</taxon>
        <taxon>Coriobacteriia</taxon>
        <taxon>Coriobacteriales</taxon>
        <taxon>Coriobacteriaceae</taxon>
        <taxon>Senegalimassilia</taxon>
    </lineage>
</organism>
<accession>A0A4Q2K266</accession>
<reference evidence="1 2" key="1">
    <citation type="submission" date="2019-01" db="EMBL/GenBank/DDBJ databases">
        <title>Senegalimassilia sp. nov. KGMB04484 isolated human feces.</title>
        <authorList>
            <person name="Han K.-I."/>
            <person name="Kim J.-S."/>
            <person name="Lee K.C."/>
            <person name="Suh M.K."/>
            <person name="Eom M.K."/>
            <person name="Lee J.H."/>
            <person name="Park S.-H."/>
            <person name="Kang S.W."/>
            <person name="Park J.-E."/>
            <person name="Oh B.S."/>
            <person name="Yu S.Y."/>
            <person name="Choi S.-H."/>
            <person name="Lee D.H."/>
            <person name="Yoon H."/>
            <person name="Kim B.-Y."/>
            <person name="Lee J.H."/>
            <person name="Lee J.-S."/>
        </authorList>
    </citation>
    <scope>NUCLEOTIDE SEQUENCE [LARGE SCALE GENOMIC DNA]</scope>
    <source>
        <strain evidence="1 2">KGMB04484</strain>
    </source>
</reference>
<dbReference type="RefSeq" id="WP_129425031.1">
    <property type="nucleotide sequence ID" value="NZ_SDPW01000001.1"/>
</dbReference>
<gene>
    <name evidence="1" type="ORF">ET524_08690</name>
</gene>
<protein>
    <submittedName>
        <fullName evidence="1">Translation initiation factor 2</fullName>
    </submittedName>
</protein>
<proteinExistence type="predicted"/>
<keyword evidence="2" id="KW-1185">Reference proteome</keyword>